<dbReference type="EMBL" id="CP034550">
    <property type="protein sequence ID" value="QFZ20660.1"/>
    <property type="molecule type" value="Genomic_DNA"/>
</dbReference>
<dbReference type="OrthoDB" id="4081416at2"/>
<reference evidence="3" key="1">
    <citation type="journal article" date="2021" name="Curr. Microbiol.">
        <title>Complete genome of nocamycin-producing strain Saccharothrix syringae NRRL B-16468 reveals the biosynthetic potential for secondary metabolites.</title>
        <authorList>
            <person name="Mo X."/>
            <person name="Yang S."/>
        </authorList>
    </citation>
    <scope>NUCLEOTIDE SEQUENCE [LARGE SCALE GENOMIC DNA]</scope>
    <source>
        <strain evidence="3">ATCC 51364 / DSM 43886 / JCM 6844 / KCTC 9398 / NBRC 14523 / NRRL B-16468 / INA 2240</strain>
    </source>
</reference>
<organism evidence="2 3">
    <name type="scientific">Saccharothrix syringae</name>
    <name type="common">Nocardiopsis syringae</name>
    <dbReference type="NCBI Taxonomy" id="103733"/>
    <lineage>
        <taxon>Bacteria</taxon>
        <taxon>Bacillati</taxon>
        <taxon>Actinomycetota</taxon>
        <taxon>Actinomycetes</taxon>
        <taxon>Pseudonocardiales</taxon>
        <taxon>Pseudonocardiaceae</taxon>
        <taxon>Saccharothrix</taxon>
    </lineage>
</organism>
<evidence type="ECO:0000256" key="1">
    <source>
        <dbReference type="SAM" id="MobiDB-lite"/>
    </source>
</evidence>
<accession>A0A5Q0H4C6</accession>
<evidence type="ECO:0000313" key="3">
    <source>
        <dbReference type="Proteomes" id="UP000325787"/>
    </source>
</evidence>
<name>A0A5Q0H4C6_SACSY</name>
<gene>
    <name evidence="2" type="ORF">EKG83_27565</name>
</gene>
<sequence>MLEVELDVFSGMPNPRWVLSEGEERELLDRVTADPGQLSPVATEDEQFSLGYRGLLVRQVKPDAGAWSTTRLAGGRSLPGEFRVGSKPADEPIAQWLLGTSEQRETAVTDELREVAAQGVVLLESSWTAADPRQVPLPTDEHEPRLEGEGPHGPAGEGGDISAAGATWWSCGSNYFSANADLFNDPAYVTRNNCYCFASNHLANSRYALPGRRGGRPATSITCGGVTDGLRADGWQDGCQTNTLTIVLVIWPGVDYHFYRLVTGDPYWWWGHKPGGTPAKYTDDCGHSIYQYQGSGYAPNNCCRGNYTDFCGYFYQNNNTALVA</sequence>
<proteinExistence type="predicted"/>
<feature type="region of interest" description="Disordered" evidence="1">
    <location>
        <begin position="131"/>
        <end position="159"/>
    </location>
</feature>
<dbReference type="Proteomes" id="UP000325787">
    <property type="component" value="Chromosome"/>
</dbReference>
<protein>
    <submittedName>
        <fullName evidence="2">Uncharacterized protein</fullName>
    </submittedName>
</protein>
<dbReference type="AlphaFoldDB" id="A0A5Q0H4C6"/>
<evidence type="ECO:0000313" key="2">
    <source>
        <dbReference type="EMBL" id="QFZ20660.1"/>
    </source>
</evidence>
<dbReference type="KEGG" id="ssyi:EKG83_27565"/>
<keyword evidence="3" id="KW-1185">Reference proteome</keyword>
<feature type="compositionally biased region" description="Basic and acidic residues" evidence="1">
    <location>
        <begin position="139"/>
        <end position="150"/>
    </location>
</feature>